<dbReference type="OrthoDB" id="1896086at2759"/>
<comment type="caution">
    <text evidence="1">The sequence shown here is derived from an EMBL/GenBank/DDBJ whole genome shotgun (WGS) entry which is preliminary data.</text>
</comment>
<protein>
    <submittedName>
        <fullName evidence="1">Uncharacterized protein</fullName>
    </submittedName>
</protein>
<organism evidence="1 2">
    <name type="scientific">Fusarium solani</name>
    <name type="common">Filamentous fungus</name>
    <dbReference type="NCBI Taxonomy" id="169388"/>
    <lineage>
        <taxon>Eukaryota</taxon>
        <taxon>Fungi</taxon>
        <taxon>Dikarya</taxon>
        <taxon>Ascomycota</taxon>
        <taxon>Pezizomycotina</taxon>
        <taxon>Sordariomycetes</taxon>
        <taxon>Hypocreomycetidae</taxon>
        <taxon>Hypocreales</taxon>
        <taxon>Nectriaceae</taxon>
        <taxon>Fusarium</taxon>
        <taxon>Fusarium solani species complex</taxon>
    </lineage>
</organism>
<evidence type="ECO:0000313" key="1">
    <source>
        <dbReference type="EMBL" id="KAH7234523.1"/>
    </source>
</evidence>
<proteinExistence type="predicted"/>
<evidence type="ECO:0000313" key="2">
    <source>
        <dbReference type="Proteomes" id="UP000736672"/>
    </source>
</evidence>
<sequence>ELLHLDLAANSKGGNPNPDIRDLLIKFTFGTGPDKGKRSEWTKVYGPRLAKILASFQPWRRDQSLGYFIQRSDDSYTMFILAKYVERKFGFYPYIPMIYDQINDMPLVPPRDRNDQPELSGLVPFEKNDTEPAVFLDFTQNGDGICPSLYEGGSGEDVEIGAPHDRSLYPDWYWEQYNGWIKEIEGFLGTAENDTAT</sequence>
<feature type="non-terminal residue" evidence="1">
    <location>
        <position position="1"/>
    </location>
</feature>
<reference evidence="1" key="1">
    <citation type="journal article" date="2021" name="Nat. Commun.">
        <title>Genetic determinants of endophytism in the Arabidopsis root mycobiome.</title>
        <authorList>
            <person name="Mesny F."/>
            <person name="Miyauchi S."/>
            <person name="Thiergart T."/>
            <person name="Pickel B."/>
            <person name="Atanasova L."/>
            <person name="Karlsson M."/>
            <person name="Huettel B."/>
            <person name="Barry K.W."/>
            <person name="Haridas S."/>
            <person name="Chen C."/>
            <person name="Bauer D."/>
            <person name="Andreopoulos W."/>
            <person name="Pangilinan J."/>
            <person name="LaButti K."/>
            <person name="Riley R."/>
            <person name="Lipzen A."/>
            <person name="Clum A."/>
            <person name="Drula E."/>
            <person name="Henrissat B."/>
            <person name="Kohler A."/>
            <person name="Grigoriev I.V."/>
            <person name="Martin F.M."/>
            <person name="Hacquard S."/>
        </authorList>
    </citation>
    <scope>NUCLEOTIDE SEQUENCE</scope>
    <source>
        <strain evidence="1">FSSC 5 MPI-SDFR-AT-0091</strain>
    </source>
</reference>
<name>A0A9P9JRQ4_FUSSL</name>
<keyword evidence="2" id="KW-1185">Reference proteome</keyword>
<dbReference type="Proteomes" id="UP000736672">
    <property type="component" value="Unassembled WGS sequence"/>
</dbReference>
<accession>A0A9P9JRQ4</accession>
<dbReference type="EMBL" id="JAGTJS010000025">
    <property type="protein sequence ID" value="KAH7234523.1"/>
    <property type="molecule type" value="Genomic_DNA"/>
</dbReference>
<gene>
    <name evidence="1" type="ORF">B0J15DRAFT_407869</name>
</gene>
<dbReference type="AlphaFoldDB" id="A0A9P9JRQ4"/>